<gene>
    <name evidence="2" type="ORF">KUA55_17240</name>
</gene>
<dbReference type="Pfam" id="PF10031">
    <property type="entry name" value="DUF2273"/>
    <property type="match status" value="1"/>
</dbReference>
<protein>
    <submittedName>
        <fullName evidence="2">DUF2273 domain-containing protein</fullName>
    </submittedName>
</protein>
<keyword evidence="1" id="KW-1133">Transmembrane helix</keyword>
<evidence type="ECO:0000256" key="1">
    <source>
        <dbReference type="SAM" id="Phobius"/>
    </source>
</evidence>
<feature type="transmembrane region" description="Helical" evidence="1">
    <location>
        <begin position="12"/>
        <end position="29"/>
    </location>
</feature>
<sequence>MNQELWRTYKLPIIFGILGLLIAICFMTLGFLKTVLILIFTSVGIYLGFYLRSKGFFDR</sequence>
<keyword evidence="1" id="KW-0812">Transmembrane</keyword>
<organism evidence="2 3">
    <name type="scientific">Enterococcus alishanensis</name>
    <dbReference type="NCBI Taxonomy" id="1303817"/>
    <lineage>
        <taxon>Bacteria</taxon>
        <taxon>Bacillati</taxon>
        <taxon>Bacillota</taxon>
        <taxon>Bacilli</taxon>
        <taxon>Lactobacillales</taxon>
        <taxon>Enterococcaceae</taxon>
        <taxon>Enterococcus</taxon>
    </lineage>
</organism>
<dbReference type="InterPro" id="IPR018730">
    <property type="entry name" value="DUF2273"/>
</dbReference>
<comment type="caution">
    <text evidence="2">The sequence shown here is derived from an EMBL/GenBank/DDBJ whole genome shotgun (WGS) entry which is preliminary data.</text>
</comment>
<feature type="transmembrane region" description="Helical" evidence="1">
    <location>
        <begin position="35"/>
        <end position="51"/>
    </location>
</feature>
<accession>A0ABS6THL5</accession>
<evidence type="ECO:0000313" key="2">
    <source>
        <dbReference type="EMBL" id="MBV7392406.1"/>
    </source>
</evidence>
<evidence type="ECO:0000313" key="3">
    <source>
        <dbReference type="Proteomes" id="UP000774130"/>
    </source>
</evidence>
<dbReference type="RefSeq" id="WP_218327616.1">
    <property type="nucleotide sequence ID" value="NZ_JAHUZB010000011.1"/>
</dbReference>
<name>A0ABS6THL5_9ENTE</name>
<keyword evidence="3" id="KW-1185">Reference proteome</keyword>
<dbReference type="EMBL" id="JAHUZB010000011">
    <property type="protein sequence ID" value="MBV7392406.1"/>
    <property type="molecule type" value="Genomic_DNA"/>
</dbReference>
<proteinExistence type="predicted"/>
<reference evidence="2 3" key="1">
    <citation type="submission" date="2021-06" db="EMBL/GenBank/DDBJ databases">
        <title>Enterococcus alishanensis sp. nov., a novel lactic acid bacterium isolated from fresh coffee beans.</title>
        <authorList>
            <person name="Chen Y.-S."/>
        </authorList>
    </citation>
    <scope>NUCLEOTIDE SEQUENCE [LARGE SCALE GENOMIC DNA]</scope>
    <source>
        <strain evidence="2 3">ALS3</strain>
    </source>
</reference>
<keyword evidence="1" id="KW-0472">Membrane</keyword>
<dbReference type="Proteomes" id="UP000774130">
    <property type="component" value="Unassembled WGS sequence"/>
</dbReference>